<dbReference type="GO" id="GO:0004748">
    <property type="term" value="F:ribonucleoside-diphosphate reductase activity, thioredoxin disulfide as acceptor"/>
    <property type="evidence" value="ECO:0007669"/>
    <property type="project" value="UniProtKB-EC"/>
</dbReference>
<keyword evidence="8 14" id="KW-0560">Oxidoreductase</keyword>
<keyword evidence="11 14" id="KW-0170">Cobalt</keyword>
<organism evidence="18 19">
    <name type="scientific">Candidatus Jorgensenbacteria bacterium GW2011_GWA1_48_11</name>
    <dbReference type="NCBI Taxonomy" id="1618660"/>
    <lineage>
        <taxon>Bacteria</taxon>
        <taxon>Candidatus Joergenseniibacteriota</taxon>
    </lineage>
</organism>
<evidence type="ECO:0000256" key="11">
    <source>
        <dbReference type="ARBA" id="ARBA00023285"/>
    </source>
</evidence>
<dbReference type="PRINTS" id="PR01183">
    <property type="entry name" value="RIBORDTASEM1"/>
</dbReference>
<dbReference type="GO" id="GO:0071897">
    <property type="term" value="P:DNA biosynthetic process"/>
    <property type="evidence" value="ECO:0007669"/>
    <property type="project" value="UniProtKB-KW"/>
</dbReference>
<dbReference type="GO" id="GO:0009263">
    <property type="term" value="P:deoxyribonucleotide biosynthetic process"/>
    <property type="evidence" value="ECO:0007669"/>
    <property type="project" value="UniProtKB-KW"/>
</dbReference>
<dbReference type="GO" id="GO:0005524">
    <property type="term" value="F:ATP binding"/>
    <property type="evidence" value="ECO:0007669"/>
    <property type="project" value="InterPro"/>
</dbReference>
<evidence type="ECO:0000256" key="13">
    <source>
        <dbReference type="ARBA" id="ARBA00047754"/>
    </source>
</evidence>
<dbReference type="PANTHER" id="PTHR43371:SF1">
    <property type="entry name" value="RIBONUCLEOSIDE-DIPHOSPHATE REDUCTASE"/>
    <property type="match status" value="1"/>
</dbReference>
<dbReference type="Pfam" id="PF12637">
    <property type="entry name" value="TSCPD"/>
    <property type="match status" value="1"/>
</dbReference>
<dbReference type="Pfam" id="PF02867">
    <property type="entry name" value="Ribonuc_red_lgC"/>
    <property type="match status" value="2"/>
</dbReference>
<keyword evidence="5 14" id="KW-0846">Cobalamin</keyword>
<dbReference type="PATRIC" id="fig|1618660.3.peg.356"/>
<evidence type="ECO:0000259" key="17">
    <source>
        <dbReference type="Pfam" id="PF12637"/>
    </source>
</evidence>
<gene>
    <name evidence="18" type="ORF">UY23_C0001G0346</name>
</gene>
<comment type="function">
    <text evidence="12 14">Catalyzes the reduction of ribonucleotides to deoxyribonucleotides. May function to provide a pool of deoxyribonucleotide precursors for DNA repair during oxygen limitation and/or for immediate growth after restoration of oxygen.</text>
</comment>
<name>A0A0G1XBR3_9BACT</name>
<dbReference type="AlphaFoldDB" id="A0A0G1XBR3"/>
<dbReference type="Proteomes" id="UP000034956">
    <property type="component" value="Unassembled WGS sequence"/>
</dbReference>
<dbReference type="InterPro" id="IPR008926">
    <property type="entry name" value="RNR_R1-su_N"/>
</dbReference>
<protein>
    <recommendedName>
        <fullName evidence="4 14">Vitamin B12-dependent ribonucleotide reductase</fullName>
        <ecNumber evidence="3 14">1.17.4.1</ecNumber>
    </recommendedName>
</protein>
<dbReference type="EMBL" id="LCPF01000001">
    <property type="protein sequence ID" value="KKU91740.1"/>
    <property type="molecule type" value="Genomic_DNA"/>
</dbReference>
<feature type="domain" description="Ribonucleotide reductase large subunit C-terminal" evidence="16">
    <location>
        <begin position="442"/>
        <end position="591"/>
    </location>
</feature>
<evidence type="ECO:0000313" key="18">
    <source>
        <dbReference type="EMBL" id="KKU91740.1"/>
    </source>
</evidence>
<feature type="domain" description="Ribonucleotide reductase large subunit C-terminal" evidence="16">
    <location>
        <begin position="107"/>
        <end position="438"/>
    </location>
</feature>
<feature type="domain" description="Ribonucleotide reductase large subunit N-terminal" evidence="15">
    <location>
        <begin position="23"/>
        <end position="101"/>
    </location>
</feature>
<evidence type="ECO:0000259" key="15">
    <source>
        <dbReference type="Pfam" id="PF00317"/>
    </source>
</evidence>
<comment type="similarity">
    <text evidence="2 14">Belongs to the ribonucleoside diphosphate reductase class-2 family.</text>
</comment>
<comment type="caution">
    <text evidence="18">The sequence shown here is derived from an EMBL/GenBank/DDBJ whole genome shotgun (WGS) entry which is preliminary data.</text>
</comment>
<sequence>MKNGKIGSKKVSRMSDDKVNAYFSENALKMMRKRYLTIDEKGNQEMPAQMFRRVAHYLATVEKNYKHDDEFVKNIEQDFFEIMARREYTPAGRTLTNAGSATPLIANCIVLPIHDSMDSIFQTLKDAALLQQAGSGLGFAIDEMRPAMTKTVKSRGNSSGPVSFLKIYNEAFGTIKQQGRHGANMAMMSVDHPDILDFIRSKETEGELRNFNISVKVTDEFMRQATEAPDTQWYCVWKGEKMKPHKILRHPNGAVYGVEEINITAGQLFEELVNYAWLNGEPGIAFEDAWQRTNPLPGLGPLRATNPCGEQVLHPYDNCNLGSINLAVFAKGRSVDYDRLRFVTKTAVRLMDNVIDRFDFPVPQVTELAKKNRRIGLGIMGFADLLYQLGIRYNSEAGLAVAEKVMGVIQETAHKTSRELAREKGVFPNISLSVFKKKRLKMRNAALTTVAPTGSISMMLDTSSGVEPNFALAYVKQDKDGLQYQYLNRHFEKELHRRHFDEKVIARIKEEILKTGSIQALTDLPKDLRDTFVVAMDMSGEDHVKIQAAFQRHVDNSISKTINFPNSATYEDVRQGFVQAWKFGCKSCTVYRDGSRNIQILNLGTGENIVSTTEAPTKLVKEKANLEIDKGKLSPRVRPVVMNGKTYKVKTGYGNLYITVNNDEVGAPFEVFATLGKTGGFFQEQTEGLCRLISLSLRAGIKVEEIIDHLKGIRGPMPTFTEKGTILSLPDAIAKVLEEHVKTNGHMKTDMTVQEIDSLKKEVLEPVAVHTAVGEEGTARSMADYGLMPGCPECGEALTLSEGCLSCKHCGYSRCS</sequence>
<reference evidence="18 19" key="1">
    <citation type="journal article" date="2015" name="Nature">
        <title>rRNA introns, odd ribosomes, and small enigmatic genomes across a large radiation of phyla.</title>
        <authorList>
            <person name="Brown C.T."/>
            <person name="Hug L.A."/>
            <person name="Thomas B.C."/>
            <person name="Sharon I."/>
            <person name="Castelle C.J."/>
            <person name="Singh A."/>
            <person name="Wilkins M.J."/>
            <person name="Williams K.H."/>
            <person name="Banfield J.F."/>
        </authorList>
    </citation>
    <scope>NUCLEOTIDE SEQUENCE [LARGE SCALE GENOMIC DNA]</scope>
</reference>
<feature type="domain" description="TSCPD" evidence="17">
    <location>
        <begin position="638"/>
        <end position="740"/>
    </location>
</feature>
<keyword evidence="6 14" id="KW-0237">DNA synthesis</keyword>
<evidence type="ECO:0000256" key="9">
    <source>
        <dbReference type="ARBA" id="ARBA00023116"/>
    </source>
</evidence>
<evidence type="ECO:0000256" key="6">
    <source>
        <dbReference type="ARBA" id="ARBA00022634"/>
    </source>
</evidence>
<comment type="cofactor">
    <cofactor evidence="1 14">
        <name>adenosylcob(III)alamin</name>
        <dbReference type="ChEBI" id="CHEBI:18408"/>
    </cofactor>
</comment>
<dbReference type="SUPFAM" id="SSF51998">
    <property type="entry name" value="PFL-like glycyl radical enzymes"/>
    <property type="match status" value="1"/>
</dbReference>
<evidence type="ECO:0000259" key="16">
    <source>
        <dbReference type="Pfam" id="PF02867"/>
    </source>
</evidence>
<keyword evidence="10" id="KW-1015">Disulfide bond</keyword>
<keyword evidence="9" id="KW-0215">Deoxyribonucleotide synthesis</keyword>
<dbReference type="SUPFAM" id="SSF48168">
    <property type="entry name" value="R1 subunit of ribonucleotide reductase, N-terminal domain"/>
    <property type="match status" value="1"/>
</dbReference>
<dbReference type="UniPathway" id="UPA00326"/>
<accession>A0A0G1XBR3</accession>
<dbReference type="Pfam" id="PF00317">
    <property type="entry name" value="Ribonuc_red_lgN"/>
    <property type="match status" value="1"/>
</dbReference>
<dbReference type="InterPro" id="IPR050862">
    <property type="entry name" value="RdRp_reductase_class-2"/>
</dbReference>
<dbReference type="InterPro" id="IPR024434">
    <property type="entry name" value="TSCPD_dom"/>
</dbReference>
<keyword evidence="7 14" id="KW-0547">Nucleotide-binding</keyword>
<dbReference type="Gene3D" id="3.20.70.20">
    <property type="match status" value="1"/>
</dbReference>
<proteinExistence type="inferred from homology"/>
<dbReference type="CDD" id="cd02888">
    <property type="entry name" value="RNR_II_dimer"/>
    <property type="match status" value="1"/>
</dbReference>
<dbReference type="PANTHER" id="PTHR43371">
    <property type="entry name" value="VITAMIN B12-DEPENDENT RIBONUCLEOTIDE REDUCTASE"/>
    <property type="match status" value="1"/>
</dbReference>
<evidence type="ECO:0000256" key="1">
    <source>
        <dbReference type="ARBA" id="ARBA00001922"/>
    </source>
</evidence>
<dbReference type="NCBIfam" id="TIGR02504">
    <property type="entry name" value="NrdJ_Z"/>
    <property type="match status" value="1"/>
</dbReference>
<dbReference type="InterPro" id="IPR013509">
    <property type="entry name" value="RNR_lsu_N"/>
</dbReference>
<dbReference type="EC" id="1.17.4.1" evidence="3 14"/>
<evidence type="ECO:0000256" key="5">
    <source>
        <dbReference type="ARBA" id="ARBA00022628"/>
    </source>
</evidence>
<dbReference type="GO" id="GO:0031419">
    <property type="term" value="F:cobalamin binding"/>
    <property type="evidence" value="ECO:0007669"/>
    <property type="project" value="UniProtKB-KW"/>
</dbReference>
<evidence type="ECO:0000256" key="2">
    <source>
        <dbReference type="ARBA" id="ARBA00007405"/>
    </source>
</evidence>
<dbReference type="InterPro" id="IPR013344">
    <property type="entry name" value="RNR_NrdJ/NrdZ"/>
</dbReference>
<evidence type="ECO:0000313" key="19">
    <source>
        <dbReference type="Proteomes" id="UP000034956"/>
    </source>
</evidence>
<evidence type="ECO:0000256" key="3">
    <source>
        <dbReference type="ARBA" id="ARBA00012274"/>
    </source>
</evidence>
<dbReference type="InterPro" id="IPR000788">
    <property type="entry name" value="RNR_lg_C"/>
</dbReference>
<evidence type="ECO:0000256" key="12">
    <source>
        <dbReference type="ARBA" id="ARBA00025437"/>
    </source>
</evidence>
<evidence type="ECO:0000256" key="7">
    <source>
        <dbReference type="ARBA" id="ARBA00022741"/>
    </source>
</evidence>
<evidence type="ECO:0000256" key="10">
    <source>
        <dbReference type="ARBA" id="ARBA00023157"/>
    </source>
</evidence>
<comment type="catalytic activity">
    <reaction evidence="13 14">
        <text>a 2'-deoxyribonucleoside 5'-diphosphate + [thioredoxin]-disulfide + H2O = a ribonucleoside 5'-diphosphate + [thioredoxin]-dithiol</text>
        <dbReference type="Rhea" id="RHEA:23252"/>
        <dbReference type="Rhea" id="RHEA-COMP:10698"/>
        <dbReference type="Rhea" id="RHEA-COMP:10700"/>
        <dbReference type="ChEBI" id="CHEBI:15377"/>
        <dbReference type="ChEBI" id="CHEBI:29950"/>
        <dbReference type="ChEBI" id="CHEBI:50058"/>
        <dbReference type="ChEBI" id="CHEBI:57930"/>
        <dbReference type="ChEBI" id="CHEBI:73316"/>
        <dbReference type="EC" id="1.17.4.1"/>
    </reaction>
</comment>
<evidence type="ECO:0000256" key="14">
    <source>
        <dbReference type="RuleBase" id="RU364064"/>
    </source>
</evidence>
<evidence type="ECO:0000256" key="8">
    <source>
        <dbReference type="ARBA" id="ARBA00023002"/>
    </source>
</evidence>
<evidence type="ECO:0000256" key="4">
    <source>
        <dbReference type="ARBA" id="ARBA00014409"/>
    </source>
</evidence>